<sequence>MTAMTALLRRHQLVWLSCAGWQHLRGGEHAPEVAACLAHWCEQRLPLVVGRQEAGREDLALGLAAPIAWGRRKIALRVPRSAVLYHDRFPRAGEVSRLLPLALRARWSALQRQCEAIDVHARVHGSFGWQAVTRLRYLMPASDIDLLLQVPGVEAADAVASRLAAFEWAGPRIDGELIFPDGSAVAWREWLQWRSGNVQRVMVKRLYGVGLEQGLDWLERQPAVTA</sequence>
<feature type="domain" description="Phosphoribosyl-dephospho-CoA transferase MdcG N-terminal" evidence="4">
    <location>
        <begin position="9"/>
        <end position="84"/>
    </location>
</feature>
<evidence type="ECO:0000259" key="3">
    <source>
        <dbReference type="Pfam" id="PF10620"/>
    </source>
</evidence>
<evidence type="ECO:0000256" key="2">
    <source>
        <dbReference type="ARBA" id="ARBA00022695"/>
    </source>
</evidence>
<evidence type="ECO:0000256" key="1">
    <source>
        <dbReference type="ARBA" id="ARBA00022679"/>
    </source>
</evidence>
<keyword evidence="2" id="KW-0548">Nucleotidyltransferase</keyword>
<gene>
    <name evidence="5" type="primary">mdcG</name>
    <name evidence="5" type="ORF">JI746_09350</name>
</gene>
<keyword evidence="1" id="KW-0808">Transferase</keyword>
<evidence type="ECO:0000259" key="4">
    <source>
        <dbReference type="Pfam" id="PF20866"/>
    </source>
</evidence>
<dbReference type="InterPro" id="IPR017557">
    <property type="entry name" value="Holo-ACP_synthase"/>
</dbReference>
<evidence type="ECO:0000313" key="5">
    <source>
        <dbReference type="EMBL" id="MBL0425315.1"/>
    </source>
</evidence>
<dbReference type="Proteomes" id="UP000622707">
    <property type="component" value="Unassembled WGS sequence"/>
</dbReference>
<comment type="caution">
    <text evidence="5">The sequence shown here is derived from an EMBL/GenBank/DDBJ whole genome shotgun (WGS) entry which is preliminary data.</text>
</comment>
<proteinExistence type="predicted"/>
<protein>
    <submittedName>
        <fullName evidence="5">Malonate decarboxylase holo-[acyl-carrier-protein] synthase</fullName>
    </submittedName>
</protein>
<keyword evidence="6" id="KW-1185">Reference proteome</keyword>
<dbReference type="Pfam" id="PF10620">
    <property type="entry name" value="MdcG"/>
    <property type="match status" value="1"/>
</dbReference>
<feature type="domain" description="Phosphoribosyl-dephospho-CoA transferase MdcG C-terminal" evidence="3">
    <location>
        <begin position="98"/>
        <end position="211"/>
    </location>
</feature>
<accession>A0ABS1JM54</accession>
<evidence type="ECO:0000313" key="6">
    <source>
        <dbReference type="Proteomes" id="UP000622707"/>
    </source>
</evidence>
<organism evidence="5 6">
    <name type="scientific">Ramlibacter alkalitolerans</name>
    <dbReference type="NCBI Taxonomy" id="2039631"/>
    <lineage>
        <taxon>Bacteria</taxon>
        <taxon>Pseudomonadati</taxon>
        <taxon>Pseudomonadota</taxon>
        <taxon>Betaproteobacteria</taxon>
        <taxon>Burkholderiales</taxon>
        <taxon>Comamonadaceae</taxon>
        <taxon>Ramlibacter</taxon>
    </lineage>
</organism>
<name>A0ABS1JM54_9BURK</name>
<reference evidence="5 6" key="1">
    <citation type="journal article" date="2017" name="Int. J. Syst. Evol. Microbiol.">
        <title>Ramlibacter alkalitolerans sp. nov., alkali-tolerant bacterium isolated from soil of ginseng.</title>
        <authorList>
            <person name="Lee D.H."/>
            <person name="Cha C.J."/>
        </authorList>
    </citation>
    <scope>NUCLEOTIDE SEQUENCE [LARGE SCALE GENOMIC DNA]</scope>
    <source>
        <strain evidence="5 6">KACC 19305</strain>
    </source>
</reference>
<dbReference type="NCBIfam" id="TIGR03135">
    <property type="entry name" value="malonate_mdcG"/>
    <property type="match status" value="1"/>
</dbReference>
<dbReference type="InterPro" id="IPR049180">
    <property type="entry name" value="MdcG_C"/>
</dbReference>
<dbReference type="EMBL" id="JAEQND010000004">
    <property type="protein sequence ID" value="MBL0425315.1"/>
    <property type="molecule type" value="Genomic_DNA"/>
</dbReference>
<dbReference type="InterPro" id="IPR048903">
    <property type="entry name" value="MdcG_N"/>
</dbReference>
<dbReference type="Pfam" id="PF20866">
    <property type="entry name" value="MdcG_N"/>
    <property type="match status" value="1"/>
</dbReference>